<evidence type="ECO:0000259" key="1">
    <source>
        <dbReference type="Pfam" id="PF12728"/>
    </source>
</evidence>
<organism evidence="2">
    <name type="scientific">Arthrobacter sp. K5</name>
    <dbReference type="NCBI Taxonomy" id="2839623"/>
    <lineage>
        <taxon>Bacteria</taxon>
        <taxon>Bacillati</taxon>
        <taxon>Actinomycetota</taxon>
        <taxon>Actinomycetes</taxon>
        <taxon>Micrococcales</taxon>
        <taxon>Micrococcaceae</taxon>
        <taxon>Arthrobacter</taxon>
    </lineage>
</organism>
<protein>
    <submittedName>
        <fullName evidence="2">Helix-turn-helix domain-containing protein</fullName>
    </submittedName>
</protein>
<dbReference type="EMBL" id="CP159279">
    <property type="protein sequence ID" value="XCH12149.1"/>
    <property type="molecule type" value="Genomic_DNA"/>
</dbReference>
<feature type="domain" description="Helix-turn-helix" evidence="1">
    <location>
        <begin position="22"/>
        <end position="71"/>
    </location>
</feature>
<gene>
    <name evidence="2" type="ORF">ABRP34_03785</name>
</gene>
<name>A0AAU8ETS5_9MICC</name>
<sequence length="83" mass="9380">MSTPRTIRDRIRENVLAGGRDYLSSAEAAEYLGFAEQTLRGWRAKHRGPRYQKVSGGVRYYITDLDVWLDDQFVDAATGGDGR</sequence>
<dbReference type="AlphaFoldDB" id="A0AAU8ETS5"/>
<accession>A0AAU8ETS5</accession>
<evidence type="ECO:0000313" key="2">
    <source>
        <dbReference type="EMBL" id="XCH12149.1"/>
    </source>
</evidence>
<dbReference type="InterPro" id="IPR041657">
    <property type="entry name" value="HTH_17"/>
</dbReference>
<dbReference type="InterPro" id="IPR009061">
    <property type="entry name" value="DNA-bd_dom_put_sf"/>
</dbReference>
<dbReference type="RefSeq" id="WP_353712323.1">
    <property type="nucleotide sequence ID" value="NZ_CP159279.1"/>
</dbReference>
<reference evidence="2" key="1">
    <citation type="submission" date="2024-06" db="EMBL/GenBank/DDBJ databases">
        <title>Biodegradation of dimethachlon by Arthrobacter sp. K5: mechanistic insights and ecological implications.</title>
        <authorList>
            <person name="Hu S."/>
            <person name="Lu P."/>
        </authorList>
    </citation>
    <scope>NUCLEOTIDE SEQUENCE</scope>
    <source>
        <strain evidence="2">K5</strain>
    </source>
</reference>
<dbReference type="Pfam" id="PF12728">
    <property type="entry name" value="HTH_17"/>
    <property type="match status" value="1"/>
</dbReference>
<dbReference type="SUPFAM" id="SSF46955">
    <property type="entry name" value="Putative DNA-binding domain"/>
    <property type="match status" value="1"/>
</dbReference>
<proteinExistence type="predicted"/>